<dbReference type="HOGENOM" id="CLU_674124_0_0_9"/>
<evidence type="ECO:0000256" key="1">
    <source>
        <dbReference type="SAM" id="MobiDB-lite"/>
    </source>
</evidence>
<dbReference type="Proteomes" id="UP000034189">
    <property type="component" value="Chromosome"/>
</dbReference>
<accession>A0A0F7CIS5</accession>
<feature type="compositionally biased region" description="Polar residues" evidence="1">
    <location>
        <begin position="259"/>
        <end position="268"/>
    </location>
</feature>
<dbReference type="EMBL" id="CP011114">
    <property type="protein sequence ID" value="AKG34855.1"/>
    <property type="molecule type" value="Genomic_DNA"/>
</dbReference>
<feature type="compositionally biased region" description="Basic residues" evidence="1">
    <location>
        <begin position="56"/>
        <end position="81"/>
    </location>
</feature>
<dbReference type="RefSeq" id="WP_046723233.1">
    <property type="nucleotide sequence ID" value="NZ_CP011114.1"/>
</dbReference>
<feature type="region of interest" description="Disordered" evidence="1">
    <location>
        <begin position="217"/>
        <end position="284"/>
    </location>
</feature>
<feature type="region of interest" description="Disordered" evidence="1">
    <location>
        <begin position="144"/>
        <end position="171"/>
    </location>
</feature>
<dbReference type="AlphaFoldDB" id="A0A0F7CIS5"/>
<proteinExistence type="predicted"/>
<protein>
    <submittedName>
        <fullName evidence="2">Uncharacterized protein</fullName>
    </submittedName>
</protein>
<feature type="compositionally biased region" description="Polar residues" evidence="1">
    <location>
        <begin position="217"/>
        <end position="234"/>
    </location>
</feature>
<reference evidence="2 3" key="1">
    <citation type="submission" date="2015-03" db="EMBL/GenBank/DDBJ databases">
        <authorList>
            <person name="Abdul Halim M."/>
        </authorList>
    </citation>
    <scope>NUCLEOTIDE SEQUENCE [LARGE SCALE GENOMIC DNA]</scope>
    <source>
        <strain evidence="2 3">ATCC 35681</strain>
    </source>
</reference>
<organism evidence="2 3">
    <name type="scientific">Paenibacillus durus ATCC 35681</name>
    <dbReference type="NCBI Taxonomy" id="1333534"/>
    <lineage>
        <taxon>Bacteria</taxon>
        <taxon>Bacillati</taxon>
        <taxon>Bacillota</taxon>
        <taxon>Bacilli</taxon>
        <taxon>Bacillales</taxon>
        <taxon>Paenibacillaceae</taxon>
        <taxon>Paenibacillus</taxon>
    </lineage>
</organism>
<dbReference type="PATRIC" id="fig|1333534.5.peg.2197"/>
<gene>
    <name evidence="2" type="ORF">VK70_09980</name>
</gene>
<evidence type="ECO:0000313" key="2">
    <source>
        <dbReference type="EMBL" id="AKG34855.1"/>
    </source>
</evidence>
<feature type="region of interest" description="Disordered" evidence="1">
    <location>
        <begin position="56"/>
        <end position="82"/>
    </location>
</feature>
<reference evidence="2 3" key="2">
    <citation type="journal article" date="2016" name="Genome Announc.">
        <title>Genome Sequence of a Gram-Positive Diazotroph, Paenibacillus durus Type Strain ATCC 35681.</title>
        <authorList>
            <person name="Halim M.A."/>
            <person name="Rahman A.Y."/>
            <person name="Sim K.S."/>
            <person name="Yam H.C."/>
            <person name="Rahim A.A."/>
            <person name="Ghazali A.H."/>
            <person name="Najimudin N."/>
        </authorList>
    </citation>
    <scope>NUCLEOTIDE SEQUENCE [LARGE SCALE GENOMIC DNA]</scope>
    <source>
        <strain evidence="2 3">ATCC 35681</strain>
    </source>
</reference>
<feature type="compositionally biased region" description="Polar residues" evidence="1">
    <location>
        <begin position="144"/>
        <end position="161"/>
    </location>
</feature>
<dbReference type="OrthoDB" id="2526933at2"/>
<name>A0A0F7CIS5_PAEDU</name>
<sequence length="408" mass="45520">MKSGNIYTTKVYSDKSIKIRLVSKRLKRLKRLKKIILFFDSSGKLRIKIHKKINCGTRSLRKTRPSNRKKRSRHSKRKKGVIRAGAVRSITITDIKEIVVSRDPPVSKEPLVINTTPQVAPVPNVTINPPHMMINQQDMSLHIQHSQSSTGLAEHPNQPTNIHLPGEDSNGPKQNMPVQIVKENTINTPPQAAPNPNVATNPPHMMTKEQDVSLHIQHSQSSTGLAEHPNQPTNIHLPREDSNGPKQNMPVPIIKENKNTQAVTSPATVISEPGLKSDPDTTLENSQKSQFMQSIPQKAPVVNDCPITWGRTFEAEEASDTAAIDFLQKRKVPFHQSDSDTESADHSQLTVKRTDGFEQVRSKENKIVKKTYQKKYTKVSTLEDVNIKITGENGNGSIRGSGRHNRGL</sequence>
<evidence type="ECO:0000313" key="3">
    <source>
        <dbReference type="Proteomes" id="UP000034189"/>
    </source>
</evidence>